<gene>
    <name evidence="1" type="ORF">D2T33_17915</name>
</gene>
<dbReference type="RefSeq" id="WP_128270699.1">
    <property type="nucleotide sequence ID" value="NZ_SAUW01000025.1"/>
</dbReference>
<dbReference type="InterPro" id="IPR029044">
    <property type="entry name" value="Nucleotide-diphossugar_trans"/>
</dbReference>
<dbReference type="EMBL" id="SAUW01000025">
    <property type="protein sequence ID" value="RWR06773.1"/>
    <property type="molecule type" value="Genomic_DNA"/>
</dbReference>
<name>A0A443IMV4_9RHOB</name>
<organism evidence="1 2">
    <name type="scientific">Paenirhodobacter populi</name>
    <dbReference type="NCBI Taxonomy" id="2306993"/>
    <lineage>
        <taxon>Bacteria</taxon>
        <taxon>Pseudomonadati</taxon>
        <taxon>Pseudomonadota</taxon>
        <taxon>Alphaproteobacteria</taxon>
        <taxon>Rhodobacterales</taxon>
        <taxon>Rhodobacter group</taxon>
        <taxon>Paenirhodobacter</taxon>
    </lineage>
</organism>
<evidence type="ECO:0000313" key="1">
    <source>
        <dbReference type="EMBL" id="RWR06773.1"/>
    </source>
</evidence>
<accession>A0A443IMV4</accession>
<keyword evidence="1" id="KW-0808">Transferase</keyword>
<evidence type="ECO:0000313" key="2">
    <source>
        <dbReference type="Proteomes" id="UP000285710"/>
    </source>
</evidence>
<protein>
    <submittedName>
        <fullName evidence="1">Glycosyltransferase family 2 protein</fullName>
    </submittedName>
</protein>
<proteinExistence type="predicted"/>
<dbReference type="SUPFAM" id="SSF53448">
    <property type="entry name" value="Nucleotide-diphospho-sugar transferases"/>
    <property type="match status" value="1"/>
</dbReference>
<reference evidence="1 2" key="1">
    <citation type="submission" date="2019-01" db="EMBL/GenBank/DDBJ databases">
        <title>Sinorhodobacter populi sp. nov. isolated from the symptomatic bark tissue of Populus euramericana canker.</title>
        <authorList>
            <person name="Xu G."/>
        </authorList>
    </citation>
    <scope>NUCLEOTIDE SEQUENCE [LARGE SCALE GENOMIC DNA]</scope>
    <source>
        <strain evidence="1 2">2D-5</strain>
    </source>
</reference>
<dbReference type="GO" id="GO:0016740">
    <property type="term" value="F:transferase activity"/>
    <property type="evidence" value="ECO:0007669"/>
    <property type="project" value="UniProtKB-KW"/>
</dbReference>
<sequence>MADWFRALKRRWRVSRALREVAARQVAPRPHGLAVPLIVSLTSYPPRYPVLAITLRALVRQSVQPDRVILWIAELDLEALPADVLALKSEGLEIRSCENLRSYTKFAPALAEFPEAAIVTADDDMYYGPDWLAGLADVARAHPGRIVSHRAHRVKWLPEGGLAPYESWDKNIAGAVEGPEIFGTGVGGVLYPPGSLAPEAGRADLFMELAPSADDVWLYWMARRAGSIVRHVGAPMRIIEWPGSQEQSLRAGNLGVGAGNDRAIAALTAHFGPPPR</sequence>
<comment type="caution">
    <text evidence="1">The sequence shown here is derived from an EMBL/GenBank/DDBJ whole genome shotgun (WGS) entry which is preliminary data.</text>
</comment>
<dbReference type="Proteomes" id="UP000285710">
    <property type="component" value="Unassembled WGS sequence"/>
</dbReference>
<dbReference type="AlphaFoldDB" id="A0A443IMV4"/>
<keyword evidence="2" id="KW-1185">Reference proteome</keyword>
<reference evidence="1 2" key="2">
    <citation type="submission" date="2019-01" db="EMBL/GenBank/DDBJ databases">
        <authorList>
            <person name="Li Y."/>
        </authorList>
    </citation>
    <scope>NUCLEOTIDE SEQUENCE [LARGE SCALE GENOMIC DNA]</scope>
    <source>
        <strain evidence="1 2">2D-5</strain>
    </source>
</reference>